<dbReference type="Proteomes" id="UP000054010">
    <property type="component" value="Unassembled WGS sequence"/>
</dbReference>
<dbReference type="HOGENOM" id="CLU_1308285_0_0_0"/>
<accession>E1IE59</accession>
<dbReference type="AlphaFoldDB" id="E1IE59"/>
<sequence>MTFMQLRLYVSLLRRFWLLILLLPMLTGAVSLATGLDRPKQVQATMRLMVVRTLADRNHTASLPDFNENYVWLTTEYILDDMPMVVASDAFADDIQAALMAQGLDMPAGVLRKRLHAEVLHRSVYVTMVADTPEQATQTLQIAVEVLRAKGLSYWGRPEGGLQVMLLDTPQISATLGGKRAALTDAILRAVLALAVAVGLALLITYLDDRLRTPAQAEAWTGARLLATIPKE</sequence>
<keyword evidence="1" id="KW-1133">Transmembrane helix</keyword>
<gene>
    <name evidence="2" type="ORF">OSCT_1610</name>
</gene>
<keyword evidence="3" id="KW-1185">Reference proteome</keyword>
<feature type="transmembrane region" description="Helical" evidence="1">
    <location>
        <begin position="186"/>
        <end position="207"/>
    </location>
</feature>
<dbReference type="STRING" id="765420.OSCT_1610"/>
<evidence type="ECO:0000313" key="3">
    <source>
        <dbReference type="Proteomes" id="UP000054010"/>
    </source>
</evidence>
<comment type="caution">
    <text evidence="2">The sequence shown here is derived from an EMBL/GenBank/DDBJ whole genome shotgun (WGS) entry which is preliminary data.</text>
</comment>
<proteinExistence type="predicted"/>
<protein>
    <submittedName>
        <fullName evidence="2">Lipopolysaccharide biosynthesis protein</fullName>
    </submittedName>
</protein>
<dbReference type="OrthoDB" id="156830at2"/>
<keyword evidence="1" id="KW-0812">Transmembrane</keyword>
<keyword evidence="1" id="KW-0472">Membrane</keyword>
<evidence type="ECO:0000256" key="1">
    <source>
        <dbReference type="SAM" id="Phobius"/>
    </source>
</evidence>
<dbReference type="eggNOG" id="COG3206">
    <property type="taxonomic scope" value="Bacteria"/>
</dbReference>
<evidence type="ECO:0000313" key="2">
    <source>
        <dbReference type="EMBL" id="EFO80519.1"/>
    </source>
</evidence>
<organism evidence="2 3">
    <name type="scientific">Oscillochloris trichoides DG-6</name>
    <dbReference type="NCBI Taxonomy" id="765420"/>
    <lineage>
        <taxon>Bacteria</taxon>
        <taxon>Bacillati</taxon>
        <taxon>Chloroflexota</taxon>
        <taxon>Chloroflexia</taxon>
        <taxon>Chloroflexales</taxon>
        <taxon>Chloroflexineae</taxon>
        <taxon>Oscillochloridaceae</taxon>
        <taxon>Oscillochloris</taxon>
    </lineage>
</organism>
<dbReference type="EMBL" id="ADVR01000051">
    <property type="protein sequence ID" value="EFO80519.1"/>
    <property type="molecule type" value="Genomic_DNA"/>
</dbReference>
<name>E1IE59_9CHLR</name>
<reference evidence="2 3" key="1">
    <citation type="journal article" date="2011" name="J. Bacteriol.">
        <title>Draft genome sequence of the anoxygenic filamentous phototrophic bacterium Oscillochloris trichoides subsp. DG-6.</title>
        <authorList>
            <person name="Kuznetsov B.B."/>
            <person name="Ivanovsky R.N."/>
            <person name="Keppen O.I."/>
            <person name="Sukhacheva M.V."/>
            <person name="Bumazhkin B.K."/>
            <person name="Patutina E.O."/>
            <person name="Beletsky A.V."/>
            <person name="Mardanov A.V."/>
            <person name="Baslerov R.V."/>
            <person name="Panteleeva A.N."/>
            <person name="Kolganova T.V."/>
            <person name="Ravin N.V."/>
            <person name="Skryabin K.G."/>
        </authorList>
    </citation>
    <scope>NUCLEOTIDE SEQUENCE [LARGE SCALE GENOMIC DNA]</scope>
    <source>
        <strain evidence="2 3">DG-6</strain>
    </source>
</reference>